<sequence>MFGFFIAFVMFVCYLTYFYNEYELAECETERQALIASIEQLRKTSQRRKPRKTKKKG</sequence>
<dbReference type="AlphaFoldDB" id="A0A383A6A9"/>
<gene>
    <name evidence="1" type="ORF">METZ01_LOCUS455382</name>
</gene>
<dbReference type="EMBL" id="UINC01189026">
    <property type="protein sequence ID" value="SVE02528.1"/>
    <property type="molecule type" value="Genomic_DNA"/>
</dbReference>
<accession>A0A383A6A9</accession>
<name>A0A383A6A9_9ZZZZ</name>
<reference evidence="1" key="1">
    <citation type="submission" date="2018-05" db="EMBL/GenBank/DDBJ databases">
        <authorList>
            <person name="Lanie J.A."/>
            <person name="Ng W.-L."/>
            <person name="Kazmierczak K.M."/>
            <person name="Andrzejewski T.M."/>
            <person name="Davidsen T.M."/>
            <person name="Wayne K.J."/>
            <person name="Tettelin H."/>
            <person name="Glass J.I."/>
            <person name="Rusch D."/>
            <person name="Podicherti R."/>
            <person name="Tsui H.-C.T."/>
            <person name="Winkler M.E."/>
        </authorList>
    </citation>
    <scope>NUCLEOTIDE SEQUENCE</scope>
</reference>
<organism evidence="1">
    <name type="scientific">marine metagenome</name>
    <dbReference type="NCBI Taxonomy" id="408172"/>
    <lineage>
        <taxon>unclassified sequences</taxon>
        <taxon>metagenomes</taxon>
        <taxon>ecological metagenomes</taxon>
    </lineage>
</organism>
<evidence type="ECO:0000313" key="1">
    <source>
        <dbReference type="EMBL" id="SVE02528.1"/>
    </source>
</evidence>
<proteinExistence type="predicted"/>
<protein>
    <submittedName>
        <fullName evidence="1">Uncharacterized protein</fullName>
    </submittedName>
</protein>